<sequence>MTPDPVLDPQGPPLPTRQIMSQWWRDITFLHWPVDPGLLAPLLPRGVRPDLFDGSAWVGLIPFRMVDAGISTGPPVPWLGTFAETNVRVYSVDDRGRHGVTFLSLEAQRLLVVLGARLGFNVPYQWASMGVRDQVAPDGRRVLSYTTHRATRAPVDGVGRPRSRVTVAVGEQLAQPSPLELFLTARFGLHTAVAGRTLWVPNTHGPWPLQSAEVLELEDELVVAAGLGTFARTTPPASVLFSTGVRTTFGFPQRL</sequence>
<dbReference type="Pfam" id="PF09844">
    <property type="entry name" value="DUF2071"/>
    <property type="match status" value="1"/>
</dbReference>
<dbReference type="EMBL" id="BAABLO010000004">
    <property type="protein sequence ID" value="GAA4717970.1"/>
    <property type="molecule type" value="Genomic_DNA"/>
</dbReference>
<dbReference type="Proteomes" id="UP001500556">
    <property type="component" value="Unassembled WGS sequence"/>
</dbReference>
<comment type="caution">
    <text evidence="1">The sequence shown here is derived from an EMBL/GenBank/DDBJ whole genome shotgun (WGS) entry which is preliminary data.</text>
</comment>
<dbReference type="SUPFAM" id="SSF160104">
    <property type="entry name" value="Acetoacetate decarboxylase-like"/>
    <property type="match status" value="1"/>
</dbReference>
<accession>A0ABP8Y0A7</accession>
<evidence type="ECO:0000313" key="2">
    <source>
        <dbReference type="Proteomes" id="UP001500556"/>
    </source>
</evidence>
<protein>
    <submittedName>
        <fullName evidence="1">YqjF family protein</fullName>
    </submittedName>
</protein>
<keyword evidence="2" id="KW-1185">Reference proteome</keyword>
<evidence type="ECO:0000313" key="1">
    <source>
        <dbReference type="EMBL" id="GAA4717970.1"/>
    </source>
</evidence>
<reference evidence="2" key="1">
    <citation type="journal article" date="2019" name="Int. J. Syst. Evol. Microbiol.">
        <title>The Global Catalogue of Microorganisms (GCM) 10K type strain sequencing project: providing services to taxonomists for standard genome sequencing and annotation.</title>
        <authorList>
            <consortium name="The Broad Institute Genomics Platform"/>
            <consortium name="The Broad Institute Genome Sequencing Center for Infectious Disease"/>
            <person name="Wu L."/>
            <person name="Ma J."/>
        </authorList>
    </citation>
    <scope>NUCLEOTIDE SEQUENCE [LARGE SCALE GENOMIC DNA]</scope>
    <source>
        <strain evidence="2">JCM 18961</strain>
    </source>
</reference>
<name>A0ABP8Y0A7_9MICO</name>
<proteinExistence type="predicted"/>
<dbReference type="PANTHER" id="PTHR39186:SF1">
    <property type="entry name" value="DUF2071 DOMAIN-CONTAINING PROTEIN"/>
    <property type="match status" value="1"/>
</dbReference>
<gene>
    <name evidence="1" type="ORF">GCM10025782_13830</name>
</gene>
<organism evidence="1 2">
    <name type="scientific">Pedococcus ginsenosidimutans</name>
    <dbReference type="NCBI Taxonomy" id="490570"/>
    <lineage>
        <taxon>Bacteria</taxon>
        <taxon>Bacillati</taxon>
        <taxon>Actinomycetota</taxon>
        <taxon>Actinomycetes</taxon>
        <taxon>Micrococcales</taxon>
        <taxon>Intrasporangiaceae</taxon>
        <taxon>Pedococcus</taxon>
    </lineage>
</organism>
<dbReference type="InterPro" id="IPR023375">
    <property type="entry name" value="ADC_dom_sf"/>
</dbReference>
<dbReference type="RefSeq" id="WP_345502084.1">
    <property type="nucleotide sequence ID" value="NZ_BAABLO010000004.1"/>
</dbReference>
<dbReference type="PANTHER" id="PTHR39186">
    <property type="entry name" value="DUF2071 FAMILY PROTEIN"/>
    <property type="match status" value="1"/>
</dbReference>
<dbReference type="InterPro" id="IPR018644">
    <property type="entry name" value="DUF2071"/>
</dbReference>